<dbReference type="Proteomes" id="UP000308886">
    <property type="component" value="Unassembled WGS sequence"/>
</dbReference>
<comment type="caution">
    <text evidence="1">The sequence shown here is derived from an EMBL/GenBank/DDBJ whole genome shotgun (WGS) entry which is preliminary data.</text>
</comment>
<protein>
    <submittedName>
        <fullName evidence="1">Glycosyltransferase family 2 protein</fullName>
    </submittedName>
</protein>
<organism evidence="1 2">
    <name type="scientific">Palleniella muris</name>
    <dbReference type="NCBI Taxonomy" id="3038145"/>
    <lineage>
        <taxon>Bacteria</taxon>
        <taxon>Pseudomonadati</taxon>
        <taxon>Bacteroidota</taxon>
        <taxon>Bacteroidia</taxon>
        <taxon>Bacteroidales</taxon>
        <taxon>Prevotellaceae</taxon>
        <taxon>Palleniella</taxon>
    </lineage>
</organism>
<keyword evidence="2" id="KW-1185">Reference proteome</keyword>
<name>A0AC61QMD9_9BACT</name>
<gene>
    <name evidence="1" type="ORF">E5358_13225</name>
</gene>
<proteinExistence type="predicted"/>
<accession>A0AC61QMD9</accession>
<sequence>MGEMIKFSIIVPVFNRQSSIGKCIESIQNQDYSNYECILIDDGSTDHSLQICKKYAENDKRFLVLHKENGGVSSARNMALDRVHGIWLCFVDSDDTIKPNHLSSLLKRDKDGVDIVFCGYQDTYIDKVITHSYNDIVYIGKNSIRDFLRDTDVLWHMIPWDRMFRADIIKKNHIRFNEKLSISEDRLFCYNYLVHTRGIATISDVTYVHDSTDSNSLSHRSVPIDMQKNRYRLMAKATKKIIAVFNMNKKDSVMLHSYNEGLLILMQKTTDCWWIVLTIIGCDAFGIVKLITKQILHRVLLRKEYP</sequence>
<reference evidence="1" key="1">
    <citation type="submission" date="2019-04" db="EMBL/GenBank/DDBJ databases">
        <title>Microbes associate with the intestines of laboratory mice.</title>
        <authorList>
            <person name="Navarre W."/>
            <person name="Wong E."/>
            <person name="Huang K."/>
            <person name="Tropini C."/>
            <person name="Ng K."/>
            <person name="Yu B."/>
        </authorList>
    </citation>
    <scope>NUCLEOTIDE SEQUENCE</scope>
    <source>
        <strain evidence="1">NM73_A23</strain>
    </source>
</reference>
<dbReference type="EMBL" id="SRZC01000027">
    <property type="protein sequence ID" value="TGX80314.1"/>
    <property type="molecule type" value="Genomic_DNA"/>
</dbReference>
<evidence type="ECO:0000313" key="2">
    <source>
        <dbReference type="Proteomes" id="UP000308886"/>
    </source>
</evidence>
<evidence type="ECO:0000313" key="1">
    <source>
        <dbReference type="EMBL" id="TGX80314.1"/>
    </source>
</evidence>